<keyword evidence="2" id="KW-1185">Reference proteome</keyword>
<proteinExistence type="predicted"/>
<dbReference type="EMBL" id="BAAAHD010000032">
    <property type="protein sequence ID" value="GAA0571451.1"/>
    <property type="molecule type" value="Genomic_DNA"/>
</dbReference>
<reference evidence="1 2" key="1">
    <citation type="journal article" date="2019" name="Int. J. Syst. Evol. Microbiol.">
        <title>The Global Catalogue of Microorganisms (GCM) 10K type strain sequencing project: providing services to taxonomists for standard genome sequencing and annotation.</title>
        <authorList>
            <consortium name="The Broad Institute Genomics Platform"/>
            <consortium name="The Broad Institute Genome Sequencing Center for Infectious Disease"/>
            <person name="Wu L."/>
            <person name="Ma J."/>
        </authorList>
    </citation>
    <scope>NUCLEOTIDE SEQUENCE [LARGE SCALE GENOMIC DNA]</scope>
    <source>
        <strain evidence="1 2">JCM 10667</strain>
    </source>
</reference>
<evidence type="ECO:0000313" key="2">
    <source>
        <dbReference type="Proteomes" id="UP001501427"/>
    </source>
</evidence>
<name>A0ABN1EPW9_9ACTN</name>
<comment type="caution">
    <text evidence="1">The sequence shown here is derived from an EMBL/GenBank/DDBJ whole genome shotgun (WGS) entry which is preliminary data.</text>
</comment>
<accession>A0ABN1EPW9</accession>
<evidence type="ECO:0000313" key="1">
    <source>
        <dbReference type="EMBL" id="GAA0571451.1"/>
    </source>
</evidence>
<dbReference type="Proteomes" id="UP001501427">
    <property type="component" value="Unassembled WGS sequence"/>
</dbReference>
<gene>
    <name evidence="1" type="ORF">GCM10009546_37780</name>
</gene>
<protein>
    <submittedName>
        <fullName evidence="1">Uncharacterized protein</fullName>
    </submittedName>
</protein>
<organism evidence="1 2">
    <name type="scientific">Actinomadura livida</name>
    <dbReference type="NCBI Taxonomy" id="79909"/>
    <lineage>
        <taxon>Bacteria</taxon>
        <taxon>Bacillati</taxon>
        <taxon>Actinomycetota</taxon>
        <taxon>Actinomycetes</taxon>
        <taxon>Streptosporangiales</taxon>
        <taxon>Thermomonosporaceae</taxon>
        <taxon>Actinomadura</taxon>
    </lineage>
</organism>
<sequence length="51" mass="6353">MKRAWLKSVMRSILRRLDEELIWVGWMYWPFVWDEYYGDGSDERPRETEGL</sequence>